<sequence length="421" mass="45111">MTANTASAAPLAASTASPDELTIDTIRAAAERIEGAVVKTPMMHSITLSEITGAEIWLKFENLQFTAAYKERGALNALLHLTDEQKKRGVIAASAGNHSQGLSYHGTRLGVPVHIVMPRTTPTVKVMQTESVGGQVVLEGETFDEAHAHARKLEKEMGLTFVHPFDDPLIAAGQGTVALEMLEVQPKLDCLVTPIGGGGLISGMATVARATDPDIEVVGVQAALFPSMFDKIKGESHDCGGDTLAEGIAVKKPGEFTSKVIAERVDDILLVDEPSLEKAVSLLLQIEKTVVEGAGAAGLAAVLSNPERFAGKTIGLVLCGGNIDTRLLANVLLRDLARQGRLARLRITLQDRPGALFKVMRLFDEHNVNIIEIYHQRIFTSLPAKGLITDIECEARDAEQVERLVAALRAKNYAVQLVELN</sequence>
<dbReference type="Gene3D" id="3.40.50.1100">
    <property type="match status" value="2"/>
</dbReference>
<evidence type="ECO:0000313" key="7">
    <source>
        <dbReference type="EMBL" id="MBD2842533.1"/>
    </source>
</evidence>
<dbReference type="PROSITE" id="PS51671">
    <property type="entry name" value="ACT"/>
    <property type="match status" value="1"/>
</dbReference>
<dbReference type="NCBIfam" id="TIGR01127">
    <property type="entry name" value="ilvA_1Cterm"/>
    <property type="match status" value="1"/>
</dbReference>
<evidence type="ECO:0000256" key="4">
    <source>
        <dbReference type="ARBA" id="ARBA00023239"/>
    </source>
</evidence>
<evidence type="ECO:0000256" key="5">
    <source>
        <dbReference type="ARBA" id="ARBA00049406"/>
    </source>
</evidence>
<evidence type="ECO:0000256" key="1">
    <source>
        <dbReference type="ARBA" id="ARBA00001933"/>
    </source>
</evidence>
<dbReference type="NCBIfam" id="NF005600">
    <property type="entry name" value="PRK07334.1"/>
    <property type="match status" value="1"/>
</dbReference>
<dbReference type="InterPro" id="IPR001926">
    <property type="entry name" value="TrpB-like_PALP"/>
</dbReference>
<dbReference type="InterPro" id="IPR002912">
    <property type="entry name" value="ACT_dom"/>
</dbReference>
<evidence type="ECO:0000259" key="6">
    <source>
        <dbReference type="PROSITE" id="PS51671"/>
    </source>
</evidence>
<reference evidence="7 8" key="1">
    <citation type="submission" date="2020-09" db="EMBL/GenBank/DDBJ databases">
        <authorList>
            <person name="Yoon J.-W."/>
        </authorList>
    </citation>
    <scope>NUCLEOTIDE SEQUENCE [LARGE SCALE GENOMIC DNA]</scope>
    <source>
        <strain evidence="7 8">KMU-140</strain>
    </source>
</reference>
<evidence type="ECO:0000313" key="8">
    <source>
        <dbReference type="Proteomes" id="UP000635384"/>
    </source>
</evidence>
<comment type="cofactor">
    <cofactor evidence="1">
        <name>pyridoxal 5'-phosphate</name>
        <dbReference type="ChEBI" id="CHEBI:597326"/>
    </cofactor>
</comment>
<dbReference type="CDD" id="cd04886">
    <property type="entry name" value="ACT_ThrD-II-like"/>
    <property type="match status" value="1"/>
</dbReference>
<keyword evidence="4 7" id="KW-0456">Lyase</keyword>
<dbReference type="CDD" id="cd01562">
    <property type="entry name" value="Thr-dehyd"/>
    <property type="match status" value="1"/>
</dbReference>
<organism evidence="7 8">
    <name type="scientific">Erythrobacter rubeus</name>
    <dbReference type="NCBI Taxonomy" id="2760803"/>
    <lineage>
        <taxon>Bacteria</taxon>
        <taxon>Pseudomonadati</taxon>
        <taxon>Pseudomonadota</taxon>
        <taxon>Alphaproteobacteria</taxon>
        <taxon>Sphingomonadales</taxon>
        <taxon>Erythrobacteraceae</taxon>
        <taxon>Erythrobacter/Porphyrobacter group</taxon>
        <taxon>Erythrobacter</taxon>
    </lineage>
</organism>
<dbReference type="EMBL" id="JACXLC010000001">
    <property type="protein sequence ID" value="MBD2842533.1"/>
    <property type="molecule type" value="Genomic_DNA"/>
</dbReference>
<dbReference type="InterPro" id="IPR050147">
    <property type="entry name" value="Ser/Thr_Dehydratase"/>
</dbReference>
<feature type="domain" description="ACT" evidence="6">
    <location>
        <begin position="344"/>
        <end position="421"/>
    </location>
</feature>
<accession>A0ABR8KTJ8</accession>
<dbReference type="PANTHER" id="PTHR48078">
    <property type="entry name" value="THREONINE DEHYDRATASE, MITOCHONDRIAL-RELATED"/>
    <property type="match status" value="1"/>
</dbReference>
<dbReference type="Pfam" id="PF01842">
    <property type="entry name" value="ACT"/>
    <property type="match status" value="1"/>
</dbReference>
<name>A0ABR8KTJ8_9SPHN</name>
<keyword evidence="3" id="KW-0663">Pyridoxal phosphate</keyword>
<keyword evidence="8" id="KW-1185">Reference proteome</keyword>
<dbReference type="InterPro" id="IPR005789">
    <property type="entry name" value="Thr_deHydtase_catblc"/>
</dbReference>
<evidence type="ECO:0000256" key="2">
    <source>
        <dbReference type="ARBA" id="ARBA00010869"/>
    </source>
</evidence>
<dbReference type="Pfam" id="PF00291">
    <property type="entry name" value="PALP"/>
    <property type="match status" value="1"/>
</dbReference>
<comment type="catalytic activity">
    <reaction evidence="5">
        <text>L-serine = pyruvate + NH4(+)</text>
        <dbReference type="Rhea" id="RHEA:19169"/>
        <dbReference type="ChEBI" id="CHEBI:15361"/>
        <dbReference type="ChEBI" id="CHEBI:28938"/>
        <dbReference type="ChEBI" id="CHEBI:33384"/>
        <dbReference type="EC" id="4.3.1.17"/>
    </reaction>
</comment>
<comment type="caution">
    <text evidence="7">The sequence shown here is derived from an EMBL/GenBank/DDBJ whole genome shotgun (WGS) entry which is preliminary data.</text>
</comment>
<comment type="similarity">
    <text evidence="2">Belongs to the serine/threonine dehydratase family.</text>
</comment>
<dbReference type="EC" id="4.3.1.19" evidence="7"/>
<protein>
    <submittedName>
        <fullName evidence="7">Threonine ammonia-lyase</fullName>
        <ecNumber evidence="7">4.3.1.19</ecNumber>
    </submittedName>
</protein>
<dbReference type="RefSeq" id="WP_190787985.1">
    <property type="nucleotide sequence ID" value="NZ_JACXLC010000001.1"/>
</dbReference>
<dbReference type="Proteomes" id="UP000635384">
    <property type="component" value="Unassembled WGS sequence"/>
</dbReference>
<dbReference type="SUPFAM" id="SSF53686">
    <property type="entry name" value="Tryptophan synthase beta subunit-like PLP-dependent enzymes"/>
    <property type="match status" value="1"/>
</dbReference>
<dbReference type="InterPro" id="IPR036052">
    <property type="entry name" value="TrpB-like_PALP_sf"/>
</dbReference>
<dbReference type="PANTHER" id="PTHR48078:SF6">
    <property type="entry name" value="L-THREONINE DEHYDRATASE CATABOLIC TDCB"/>
    <property type="match status" value="1"/>
</dbReference>
<dbReference type="InterPro" id="IPR044561">
    <property type="entry name" value="ACT_ThrD-II-like"/>
</dbReference>
<evidence type="ECO:0000256" key="3">
    <source>
        <dbReference type="ARBA" id="ARBA00022898"/>
    </source>
</evidence>
<gene>
    <name evidence="7" type="ORF">IB285_09720</name>
</gene>
<dbReference type="GO" id="GO:0004794">
    <property type="term" value="F:threonine deaminase activity"/>
    <property type="evidence" value="ECO:0007669"/>
    <property type="project" value="UniProtKB-EC"/>
</dbReference>
<dbReference type="Gene3D" id="3.30.70.260">
    <property type="match status" value="1"/>
</dbReference>
<proteinExistence type="inferred from homology"/>